<dbReference type="InterPro" id="IPR011330">
    <property type="entry name" value="Glyco_hydro/deAcase_b/a-brl"/>
</dbReference>
<evidence type="ECO:0000256" key="4">
    <source>
        <dbReference type="SAM" id="Phobius"/>
    </source>
</evidence>
<keyword evidence="2" id="KW-0732">Signal</keyword>
<dbReference type="EMBL" id="BMQJ01000001">
    <property type="protein sequence ID" value="GGP76427.1"/>
    <property type="molecule type" value="Genomic_DNA"/>
</dbReference>
<name>A0ABQ2QFM5_9ACTN</name>
<evidence type="ECO:0000256" key="2">
    <source>
        <dbReference type="ARBA" id="ARBA00022729"/>
    </source>
</evidence>
<gene>
    <name evidence="6" type="ORF">GCM10010140_00280</name>
</gene>
<dbReference type="RefSeq" id="WP_229810792.1">
    <property type="nucleotide sequence ID" value="NZ_BMQJ01000001.1"/>
</dbReference>
<feature type="domain" description="NodB homology" evidence="5">
    <location>
        <begin position="150"/>
        <end position="378"/>
    </location>
</feature>
<dbReference type="SUPFAM" id="SSF88713">
    <property type="entry name" value="Glycoside hydrolase/deacetylase"/>
    <property type="match status" value="1"/>
</dbReference>
<keyword evidence="6" id="KW-0858">Xylan degradation</keyword>
<dbReference type="Pfam" id="PF01522">
    <property type="entry name" value="Polysacc_deac_1"/>
    <property type="match status" value="1"/>
</dbReference>
<keyword evidence="7" id="KW-1185">Reference proteome</keyword>
<dbReference type="PANTHER" id="PTHR34216">
    <property type="match status" value="1"/>
</dbReference>
<keyword evidence="4" id="KW-0812">Transmembrane</keyword>
<dbReference type="PROSITE" id="PS51677">
    <property type="entry name" value="NODB"/>
    <property type="match status" value="1"/>
</dbReference>
<dbReference type="Proteomes" id="UP000611554">
    <property type="component" value="Unassembled WGS sequence"/>
</dbReference>
<evidence type="ECO:0000256" key="1">
    <source>
        <dbReference type="ARBA" id="ARBA00004613"/>
    </source>
</evidence>
<dbReference type="Gene3D" id="3.20.20.370">
    <property type="entry name" value="Glycoside hydrolase/deacetylase"/>
    <property type="match status" value="1"/>
</dbReference>
<feature type="transmembrane region" description="Helical" evidence="4">
    <location>
        <begin position="7"/>
        <end position="29"/>
    </location>
</feature>
<keyword evidence="4" id="KW-1133">Transmembrane helix</keyword>
<dbReference type="GO" id="GO:0016798">
    <property type="term" value="F:hydrolase activity, acting on glycosyl bonds"/>
    <property type="evidence" value="ECO:0007669"/>
    <property type="project" value="UniProtKB-KW"/>
</dbReference>
<comment type="subcellular location">
    <subcellularLocation>
        <location evidence="1">Secreted</location>
    </subcellularLocation>
</comment>
<comment type="caution">
    <text evidence="6">The sequence shown here is derived from an EMBL/GenBank/DDBJ whole genome shotgun (WGS) entry which is preliminary data.</text>
</comment>
<keyword evidence="6" id="KW-0326">Glycosidase</keyword>
<keyword evidence="6" id="KW-0378">Hydrolase</keyword>
<dbReference type="InterPro" id="IPR051398">
    <property type="entry name" value="Polysacch_Deacetylase"/>
</dbReference>
<dbReference type="GO" id="GO:0045493">
    <property type="term" value="P:xylan catabolic process"/>
    <property type="evidence" value="ECO:0007669"/>
    <property type="project" value="UniProtKB-KW"/>
</dbReference>
<keyword evidence="4" id="KW-0472">Membrane</keyword>
<proteinExistence type="predicted"/>
<protein>
    <submittedName>
        <fullName evidence="6">Xylanase</fullName>
    </submittedName>
</protein>
<sequence length="378" mass="41642">MRSLTPFAQVIMLVNVLVVAVAVVALLVLPPATTPVADWTRGRATDSPSAAPGPSGSPGSSESANPVLPSADLPPPVPATPEFARQVGANEAGMVPVLMYHRIVAKRAASIDRTPAQLRKELERLAEDDYVPVTAREFVTGRMDIPAGKHPVVLTFDDGHPSHFALDDSGMPVKDTAVGVIYDVARRHPGFRPVATFWVNREPFGLRAEKDQKRAVGWLASHGFEVANHTWRHPYLPAMPKKKIAEQLARTERLLGRLGVGPSETMALPYGAMPRKRSFVQAGKWDGVPYRFKGVFLAGAQPSESPFTKGYDWRAIQRIQSNGKKGECRRWCSQYWLEWLRDHPGRRYTADGDPAHISVPKGLRGKISSRNRGRVIVY</sequence>
<feature type="compositionally biased region" description="Low complexity" evidence="3">
    <location>
        <begin position="47"/>
        <end position="64"/>
    </location>
</feature>
<feature type="region of interest" description="Disordered" evidence="3">
    <location>
        <begin position="37"/>
        <end position="82"/>
    </location>
</feature>
<evidence type="ECO:0000259" key="5">
    <source>
        <dbReference type="PROSITE" id="PS51677"/>
    </source>
</evidence>
<reference evidence="7" key="1">
    <citation type="journal article" date="2019" name="Int. J. Syst. Evol. Microbiol.">
        <title>The Global Catalogue of Microorganisms (GCM) 10K type strain sequencing project: providing services to taxonomists for standard genome sequencing and annotation.</title>
        <authorList>
            <consortium name="The Broad Institute Genomics Platform"/>
            <consortium name="The Broad Institute Genome Sequencing Center for Infectious Disease"/>
            <person name="Wu L."/>
            <person name="Ma J."/>
        </authorList>
    </citation>
    <scope>NUCLEOTIDE SEQUENCE [LARGE SCALE GENOMIC DNA]</scope>
    <source>
        <strain evidence="7">JCM 3115</strain>
    </source>
</reference>
<dbReference type="InterPro" id="IPR002509">
    <property type="entry name" value="NODB_dom"/>
</dbReference>
<accession>A0ABQ2QFM5</accession>
<evidence type="ECO:0000313" key="7">
    <source>
        <dbReference type="Proteomes" id="UP000611554"/>
    </source>
</evidence>
<organism evidence="6 7">
    <name type="scientific">Streptosporangium pseudovulgare</name>
    <dbReference type="NCBI Taxonomy" id="35765"/>
    <lineage>
        <taxon>Bacteria</taxon>
        <taxon>Bacillati</taxon>
        <taxon>Actinomycetota</taxon>
        <taxon>Actinomycetes</taxon>
        <taxon>Streptosporangiales</taxon>
        <taxon>Streptosporangiaceae</taxon>
        <taxon>Streptosporangium</taxon>
    </lineage>
</organism>
<evidence type="ECO:0000313" key="6">
    <source>
        <dbReference type="EMBL" id="GGP76427.1"/>
    </source>
</evidence>
<dbReference type="PANTHER" id="PTHR34216:SF3">
    <property type="entry name" value="POLY-BETA-1,6-N-ACETYL-D-GLUCOSAMINE N-DEACETYLASE"/>
    <property type="match status" value="1"/>
</dbReference>
<keyword evidence="6" id="KW-0624">Polysaccharide degradation</keyword>
<evidence type="ECO:0000256" key="3">
    <source>
        <dbReference type="SAM" id="MobiDB-lite"/>
    </source>
</evidence>
<keyword evidence="6" id="KW-0119">Carbohydrate metabolism</keyword>